<keyword evidence="2" id="KW-1185">Reference proteome</keyword>
<dbReference type="Proteomes" id="UP000230233">
    <property type="component" value="Chromosome IV"/>
</dbReference>
<gene>
    <name evidence="1" type="primary">Cnig_chr_IV.g15662</name>
    <name evidence="1" type="ORF">B9Z55_015662</name>
</gene>
<evidence type="ECO:0000313" key="1">
    <source>
        <dbReference type="EMBL" id="PIC36798.1"/>
    </source>
</evidence>
<name>A0A2G5UB73_9PELO</name>
<sequence>MNFDDVRHHQMAPEVDCEGGTLTKMEEIEEIDPADGCTIRIFTYFILLPNNEELIKTVRQKVKIDCKQTMRSVRMVGSEAKVRFGYSNLKKTIKFKKSPQETRSFKV</sequence>
<evidence type="ECO:0000313" key="2">
    <source>
        <dbReference type="Proteomes" id="UP000230233"/>
    </source>
</evidence>
<dbReference type="AlphaFoldDB" id="A0A2G5UB73"/>
<reference evidence="2" key="1">
    <citation type="submission" date="2017-10" db="EMBL/GenBank/DDBJ databases">
        <title>Rapid genome shrinkage in a self-fertile nematode reveals novel sperm competition proteins.</title>
        <authorList>
            <person name="Yin D."/>
            <person name="Schwarz E.M."/>
            <person name="Thomas C.G."/>
            <person name="Felde R.L."/>
            <person name="Korf I.F."/>
            <person name="Cutter A.D."/>
            <person name="Schartner C.M."/>
            <person name="Ralston E.J."/>
            <person name="Meyer B.J."/>
            <person name="Haag E.S."/>
        </authorList>
    </citation>
    <scope>NUCLEOTIDE SEQUENCE [LARGE SCALE GENOMIC DNA]</scope>
    <source>
        <strain evidence="2">JU1422</strain>
    </source>
</reference>
<comment type="caution">
    <text evidence="1">The sequence shown here is derived from an EMBL/GenBank/DDBJ whole genome shotgun (WGS) entry which is preliminary data.</text>
</comment>
<dbReference type="OrthoDB" id="245697at2759"/>
<proteinExistence type="predicted"/>
<dbReference type="EMBL" id="PDUG01000004">
    <property type="protein sequence ID" value="PIC36798.1"/>
    <property type="molecule type" value="Genomic_DNA"/>
</dbReference>
<protein>
    <submittedName>
        <fullName evidence="1">Uncharacterized protein</fullName>
    </submittedName>
</protein>
<accession>A0A2G5UB73</accession>
<organism evidence="1 2">
    <name type="scientific">Caenorhabditis nigoni</name>
    <dbReference type="NCBI Taxonomy" id="1611254"/>
    <lineage>
        <taxon>Eukaryota</taxon>
        <taxon>Metazoa</taxon>
        <taxon>Ecdysozoa</taxon>
        <taxon>Nematoda</taxon>
        <taxon>Chromadorea</taxon>
        <taxon>Rhabditida</taxon>
        <taxon>Rhabditina</taxon>
        <taxon>Rhabditomorpha</taxon>
        <taxon>Rhabditoidea</taxon>
        <taxon>Rhabditidae</taxon>
        <taxon>Peloderinae</taxon>
        <taxon>Caenorhabditis</taxon>
    </lineage>
</organism>